<dbReference type="CTD" id="55319"/>
<dbReference type="GeneID" id="576561"/>
<evidence type="ECO:0000313" key="4">
    <source>
        <dbReference type="Proteomes" id="UP000007110"/>
    </source>
</evidence>
<protein>
    <recommendedName>
        <fullName evidence="5">Translation machinery-associated protein 16</fullName>
    </recommendedName>
</protein>
<dbReference type="PANTHER" id="PTHR13349:SF2">
    <property type="entry name" value="TRANSLATION MACHINERY-ASSOCIATED PROTEIN 16"/>
    <property type="match status" value="1"/>
</dbReference>
<dbReference type="InterPro" id="IPR038356">
    <property type="entry name" value="Tma16_sf"/>
</dbReference>
<comment type="similarity">
    <text evidence="1">Belongs to the TMA16 family.</text>
</comment>
<dbReference type="FunFam" id="1.20.1440.170:FF:000001">
    <property type="entry name" value="Translation machinery-associated 16 homolog"/>
    <property type="match status" value="1"/>
</dbReference>
<dbReference type="KEGG" id="spu:576561"/>
<proteinExistence type="inferred from homology"/>
<dbReference type="RefSeq" id="XP_781952.2">
    <property type="nucleotide sequence ID" value="XM_776859.5"/>
</dbReference>
<dbReference type="AlphaFoldDB" id="A0A7M7RCI3"/>
<dbReference type="InParanoid" id="A0A7M7RCI3"/>
<feature type="compositionally biased region" description="Polar residues" evidence="2">
    <location>
        <begin position="176"/>
        <end position="190"/>
    </location>
</feature>
<dbReference type="EnsemblMetazoa" id="XM_776859">
    <property type="protein sequence ID" value="XP_781952"/>
    <property type="gene ID" value="LOC576561"/>
</dbReference>
<reference evidence="3" key="2">
    <citation type="submission" date="2021-01" db="UniProtKB">
        <authorList>
            <consortium name="EnsemblMetazoa"/>
        </authorList>
    </citation>
    <scope>IDENTIFICATION</scope>
</reference>
<evidence type="ECO:0008006" key="5">
    <source>
        <dbReference type="Google" id="ProtNLM"/>
    </source>
</evidence>
<dbReference type="OrthoDB" id="270284at2759"/>
<dbReference type="FunCoup" id="A0A7M7RCI3">
    <property type="interactions" value="971"/>
</dbReference>
<dbReference type="OMA" id="EEQFNTC"/>
<evidence type="ECO:0000256" key="2">
    <source>
        <dbReference type="SAM" id="MobiDB-lite"/>
    </source>
</evidence>
<feature type="region of interest" description="Disordered" evidence="2">
    <location>
        <begin position="176"/>
        <end position="208"/>
    </location>
</feature>
<keyword evidence="4" id="KW-1185">Reference proteome</keyword>
<dbReference type="GO" id="GO:0005634">
    <property type="term" value="C:nucleus"/>
    <property type="evidence" value="ECO:0000318"/>
    <property type="project" value="GO_Central"/>
</dbReference>
<dbReference type="Proteomes" id="UP000007110">
    <property type="component" value="Unassembled WGS sequence"/>
</dbReference>
<organism evidence="3 4">
    <name type="scientific">Strongylocentrotus purpuratus</name>
    <name type="common">Purple sea urchin</name>
    <dbReference type="NCBI Taxonomy" id="7668"/>
    <lineage>
        <taxon>Eukaryota</taxon>
        <taxon>Metazoa</taxon>
        <taxon>Echinodermata</taxon>
        <taxon>Eleutherozoa</taxon>
        <taxon>Echinozoa</taxon>
        <taxon>Echinoidea</taxon>
        <taxon>Euechinoidea</taxon>
        <taxon>Echinacea</taxon>
        <taxon>Camarodonta</taxon>
        <taxon>Echinidea</taxon>
        <taxon>Strongylocentrotidae</taxon>
        <taxon>Strongylocentrotus</taxon>
    </lineage>
</organism>
<reference evidence="4" key="1">
    <citation type="submission" date="2015-02" db="EMBL/GenBank/DDBJ databases">
        <title>Genome sequencing for Strongylocentrotus purpuratus.</title>
        <authorList>
            <person name="Murali S."/>
            <person name="Liu Y."/>
            <person name="Vee V."/>
            <person name="English A."/>
            <person name="Wang M."/>
            <person name="Skinner E."/>
            <person name="Han Y."/>
            <person name="Muzny D.M."/>
            <person name="Worley K.C."/>
            <person name="Gibbs R.A."/>
        </authorList>
    </citation>
    <scope>NUCLEOTIDE SEQUENCE</scope>
</reference>
<dbReference type="Gene3D" id="1.20.1440.170">
    <property type="entry name" value="Translation machinery-associated protein 16-like"/>
    <property type="match status" value="1"/>
</dbReference>
<evidence type="ECO:0000313" key="3">
    <source>
        <dbReference type="EnsemblMetazoa" id="XP_781952"/>
    </source>
</evidence>
<evidence type="ECO:0000256" key="1">
    <source>
        <dbReference type="ARBA" id="ARBA00034127"/>
    </source>
</evidence>
<name>A0A7M7RCI3_STRPU</name>
<dbReference type="PANTHER" id="PTHR13349">
    <property type="entry name" value="TRANSLATION MACHINERY-ASSOCIATED PROTEIN 16"/>
    <property type="match status" value="1"/>
</dbReference>
<sequence length="251" mass="28969">MPKAGKTKVAARCVKLIHPQSRKAAKLGGREMHKERVRKVHQDTAFKNSIQIEKLKWFQEALEPDRANYSRADAEDLVERYLERFEEELEQISIVNSIKSRSGRQHAMREDVINQTKKREEEQFNTCGLEIPDICDGRNAKVLRSWDGSPKFLGNIKMRRVVRTIPDLSDFADFAGQSTAENGSAENGQESLMKGRMSRETMTRSTMTRRTMRGLRTICWTATRKTWMMKGTIVKKTKGWKVTECLKAHLH</sequence>
<dbReference type="InterPro" id="IPR021346">
    <property type="entry name" value="Tma16"/>
</dbReference>
<dbReference type="Pfam" id="PF11176">
    <property type="entry name" value="Tma16"/>
    <property type="match status" value="1"/>
</dbReference>
<accession>A0A7M7RCI3</accession>